<gene>
    <name evidence="8" type="primary">vapC</name>
    <name evidence="10" type="ORF">BJF93_14480</name>
</gene>
<evidence type="ECO:0000256" key="6">
    <source>
        <dbReference type="ARBA" id="ARBA00022842"/>
    </source>
</evidence>
<keyword evidence="2 8" id="KW-1277">Toxin-antitoxin system</keyword>
<dbReference type="EC" id="3.1.-.-" evidence="8"/>
<reference evidence="10 11" key="1">
    <citation type="submission" date="2016-09" db="EMBL/GenBank/DDBJ databases">
        <title>Rhizobium sp. nov., a novel species isolated from the rice rhizosphere.</title>
        <authorList>
            <person name="Zhao J."/>
            <person name="Zhang X."/>
        </authorList>
    </citation>
    <scope>NUCLEOTIDE SEQUENCE [LARGE SCALE GENOMIC DNA]</scope>
    <source>
        <strain evidence="10 11">1.7048</strain>
    </source>
</reference>
<dbReference type="InterPro" id="IPR002716">
    <property type="entry name" value="PIN_dom"/>
</dbReference>
<evidence type="ECO:0000256" key="4">
    <source>
        <dbReference type="ARBA" id="ARBA00022723"/>
    </source>
</evidence>
<dbReference type="PANTHER" id="PTHR33653">
    <property type="entry name" value="RIBONUCLEASE VAPC2"/>
    <property type="match status" value="1"/>
</dbReference>
<comment type="similarity">
    <text evidence="7 8">Belongs to the PINc/VapC protein family.</text>
</comment>
<evidence type="ECO:0000313" key="11">
    <source>
        <dbReference type="Proteomes" id="UP000186364"/>
    </source>
</evidence>
<evidence type="ECO:0000313" key="10">
    <source>
        <dbReference type="EMBL" id="OLP60180.1"/>
    </source>
</evidence>
<dbReference type="GO" id="GO:0000287">
    <property type="term" value="F:magnesium ion binding"/>
    <property type="evidence" value="ECO:0007669"/>
    <property type="project" value="UniProtKB-UniRule"/>
</dbReference>
<dbReference type="InterPro" id="IPR029060">
    <property type="entry name" value="PIN-like_dom_sf"/>
</dbReference>
<comment type="caution">
    <text evidence="10">The sequence shown here is derived from an EMBL/GenBank/DDBJ whole genome shotgun (WGS) entry which is preliminary data.</text>
</comment>
<evidence type="ECO:0000259" key="9">
    <source>
        <dbReference type="Pfam" id="PF01850"/>
    </source>
</evidence>
<evidence type="ECO:0000256" key="3">
    <source>
        <dbReference type="ARBA" id="ARBA00022722"/>
    </source>
</evidence>
<keyword evidence="6 8" id="KW-0460">Magnesium</keyword>
<evidence type="ECO:0000256" key="1">
    <source>
        <dbReference type="ARBA" id="ARBA00001946"/>
    </source>
</evidence>
<keyword evidence="11" id="KW-1185">Reference proteome</keyword>
<evidence type="ECO:0000256" key="2">
    <source>
        <dbReference type="ARBA" id="ARBA00022649"/>
    </source>
</evidence>
<accession>A0A1Q9AXM7</accession>
<dbReference type="Proteomes" id="UP000186364">
    <property type="component" value="Unassembled WGS sequence"/>
</dbReference>
<feature type="binding site" evidence="8">
    <location>
        <position position="7"/>
    </location>
    <ligand>
        <name>Mg(2+)</name>
        <dbReference type="ChEBI" id="CHEBI:18420"/>
    </ligand>
</feature>
<keyword evidence="5 8" id="KW-0378">Hydrolase</keyword>
<comment type="function">
    <text evidence="8">Toxic component of a toxin-antitoxin (TA) system. An RNase.</text>
</comment>
<feature type="domain" description="PIN" evidence="9">
    <location>
        <begin position="4"/>
        <end position="123"/>
    </location>
</feature>
<dbReference type="Pfam" id="PF01850">
    <property type="entry name" value="PIN"/>
    <property type="match status" value="1"/>
</dbReference>
<protein>
    <recommendedName>
        <fullName evidence="8">Ribonuclease VapC</fullName>
        <shortName evidence="8">RNase VapC</shortName>
        <ecNumber evidence="8">3.1.-.-</ecNumber>
    </recommendedName>
    <alternativeName>
        <fullName evidence="8">Toxin VapC</fullName>
    </alternativeName>
</protein>
<organism evidence="10 11">
    <name type="scientific">Xaviernesmea oryzae</name>
    <dbReference type="NCBI Taxonomy" id="464029"/>
    <lineage>
        <taxon>Bacteria</taxon>
        <taxon>Pseudomonadati</taxon>
        <taxon>Pseudomonadota</taxon>
        <taxon>Alphaproteobacteria</taxon>
        <taxon>Hyphomicrobiales</taxon>
        <taxon>Rhizobiaceae</taxon>
        <taxon>Rhizobium/Agrobacterium group</taxon>
        <taxon>Xaviernesmea</taxon>
    </lineage>
</organism>
<dbReference type="InterPro" id="IPR022907">
    <property type="entry name" value="VapC_family"/>
</dbReference>
<dbReference type="CDD" id="cd18736">
    <property type="entry name" value="PIN_CcVapC1-like"/>
    <property type="match status" value="1"/>
</dbReference>
<dbReference type="AlphaFoldDB" id="A0A1Q9AXM7"/>
<comment type="cofactor">
    <cofactor evidence="1 8">
        <name>Mg(2+)</name>
        <dbReference type="ChEBI" id="CHEBI:18420"/>
    </cofactor>
</comment>
<keyword evidence="8" id="KW-0800">Toxin</keyword>
<dbReference type="GO" id="GO:0004540">
    <property type="term" value="F:RNA nuclease activity"/>
    <property type="evidence" value="ECO:0007669"/>
    <property type="project" value="InterPro"/>
</dbReference>
<dbReference type="PANTHER" id="PTHR33653:SF1">
    <property type="entry name" value="RIBONUCLEASE VAPC2"/>
    <property type="match status" value="1"/>
</dbReference>
<keyword evidence="4 8" id="KW-0479">Metal-binding</keyword>
<dbReference type="InterPro" id="IPR050556">
    <property type="entry name" value="Type_II_TA_system_RNase"/>
</dbReference>
<name>A0A1Q9AXM7_9HYPH</name>
<dbReference type="SUPFAM" id="SSF88723">
    <property type="entry name" value="PIN domain-like"/>
    <property type="match status" value="1"/>
</dbReference>
<dbReference type="HAMAP" id="MF_00265">
    <property type="entry name" value="VapC_Nob1"/>
    <property type="match status" value="1"/>
</dbReference>
<keyword evidence="3 8" id="KW-0540">Nuclease</keyword>
<dbReference type="GO" id="GO:0016787">
    <property type="term" value="F:hydrolase activity"/>
    <property type="evidence" value="ECO:0007669"/>
    <property type="project" value="UniProtKB-KW"/>
</dbReference>
<dbReference type="EMBL" id="MKIP01000037">
    <property type="protein sequence ID" value="OLP60180.1"/>
    <property type="molecule type" value="Genomic_DNA"/>
</dbReference>
<dbReference type="Gene3D" id="3.40.50.1010">
    <property type="entry name" value="5'-nuclease"/>
    <property type="match status" value="1"/>
</dbReference>
<proteinExistence type="inferred from homology"/>
<evidence type="ECO:0000256" key="5">
    <source>
        <dbReference type="ARBA" id="ARBA00022801"/>
    </source>
</evidence>
<evidence type="ECO:0000256" key="8">
    <source>
        <dbReference type="HAMAP-Rule" id="MF_00265"/>
    </source>
</evidence>
<dbReference type="OrthoDB" id="9796690at2"/>
<evidence type="ECO:0000256" key="7">
    <source>
        <dbReference type="ARBA" id="ARBA00038093"/>
    </source>
</evidence>
<sequence length="136" mass="15455">MPRYMLDTNICIYLLKNHPASVSKRFSMHRVGDVVMSAITFAELSYGAEASPNRETEQRSLDRLAQVIPVLPFDAQSARAYGAVRFATRDRMGRDQLDKLIAAHAISFDLVLVTHNVRDFQAYNGLVIENWLEQQL</sequence>
<feature type="binding site" evidence="8">
    <location>
        <position position="98"/>
    </location>
    <ligand>
        <name>Mg(2+)</name>
        <dbReference type="ChEBI" id="CHEBI:18420"/>
    </ligand>
</feature>
<dbReference type="GO" id="GO:0090729">
    <property type="term" value="F:toxin activity"/>
    <property type="evidence" value="ECO:0007669"/>
    <property type="project" value="UniProtKB-KW"/>
</dbReference>